<feature type="region of interest" description="Disordered" evidence="2">
    <location>
        <begin position="1051"/>
        <end position="1070"/>
    </location>
</feature>
<proteinExistence type="predicted"/>
<dbReference type="EMBL" id="CAXDID020000461">
    <property type="protein sequence ID" value="CAL6093927.1"/>
    <property type="molecule type" value="Genomic_DNA"/>
</dbReference>
<dbReference type="Pfam" id="PF24671">
    <property type="entry name" value="DRC7_C"/>
    <property type="match status" value="1"/>
</dbReference>
<evidence type="ECO:0000313" key="7">
    <source>
        <dbReference type="Proteomes" id="UP001642409"/>
    </source>
</evidence>
<evidence type="ECO:0000256" key="1">
    <source>
        <dbReference type="SAM" id="Coils"/>
    </source>
</evidence>
<sequence length="1536" mass="178767">MDQNPSPKEQRILSIDKQTLPKTYVQNSEREQLLLDYANAFETQFLSQFPKRKPIYMVPLNEAGIQKFLPTTLRPALLADPTLSNGQKLAQFVADAVNYEQLKDATSYSRYVMAPQTTLEWQKGDSIDISLLLCSLLLGAGFNAYVCLGTADRRLTEQLRHKEVCPELDCIKEYADNLLNSFASESAFSQRYRPGLFQVQNRYCRHYDDFLQIEQEYKAEEFVNLLQFKPAKEFSSLSLRPTLKEMIPNININTQEQELLNVSKLVQNQPQMKNQFGFSKIFVLDQGETKNAEYKSVLSGGGMFLSADNSTYGGNLVISPDGTEVFKNKFLRKRPIVNISKYEEMKKMRMKMEKIGAKALEVEAYTILQMKEQGKMDDILVPGETGQAKRTEEIKTKKQLEEQDKNHLKELYQDILDGQRVYSWVYVAPLQDEKLSYNDAVENDINTLISQLDQPSKVKSGMFIDAVSGRVFTLNNSLFKGIDSVFNNENYFVNLQVDQINLKTTSYNLYDIDKWCICVMTQQLIKIRQQQQQYQNKAAVQDRILKQVGGNNQYMSQYKNNTGTIEQGTNLPSKINKIIDKKLDQMKDQQYQQSLAHQTQEFVVSADEQPPEPKDLYEKRWDSVKPVRILMSALPVPWPVQTTLSELKLQQSYPLREKLENEKVSVQYLPEKTYLFSDSFVRLFNKFSQRNGCTALITTRPRPVYRSVFDEDGDCVKNILIGWRFQRIQMFQNRNDKLSLRMVQFEIAHADVEVPLNADKYKQLNEGYEIITQLDLKTVAFCGKQYPLWCFCGEDLDEFSDADSLTNKQQIFSSYSNDIICKVKQIKQVFNENRQDQMKMHEILPNGQRKLQFYENREDYLGQIIITNKHIIEKFYDYLRADGLQERVLVISDTPSGAEEEIKFEMNIIEDNTYKQVDRYAIKVTEKFRDMGQIQQAINSRRRRFIRAKQVIEDAEVKFVSGQQKSEEKMSYIDQENQYVDLDSFQEIEYALTLAAYQIFVAQKQIFSSNVSSTTNPLYSIQQGTQSIIRRHNNLLMQAYNLCPDKELQEQSQKQQSFTEKENTLEKSNISKSEIDESHTIDDEATHTGQFWHRSAKVLKQQNSQVTTDFLRQDISELTKQKAHMQLPKNLATLNNNLTKQQLTENEMRKQIISTFAGVKPNYFEPELNNVFNNLEYVQTLKKREMPILPQFRSAPLAYSYVKQFMKEPIRISSLQYDQTTNNIRLVCFNDAATLFQKQKLFDKNINYVHRNAVFAHSSEIQTRLISELSKRLQDAYKLILQQKKPLQILAQKPAMMFQCESQMCSVLEDQKTTGLQTTDEFVQLSNREKSLHAQLMNEHKILFELINAVETLAETKICSQVKGGSLNIYQQNKGEGLQFRPRDLLMARHALEQHGTMDRFSLKTEVKLSEQKKVNGNDPLLPFIKEAYRQMEVLPKAVAQQVFDDAMKAMKDRILERTGHIQSRLQAETEQLKRRNKNLEQLNPEEKEKVMKEIKESIFRISIIEMRTQKHIQDGTERYAEYARELKKDPRLKML</sequence>
<reference evidence="6 7" key="2">
    <citation type="submission" date="2024-07" db="EMBL/GenBank/DDBJ databases">
        <authorList>
            <person name="Akdeniz Z."/>
        </authorList>
    </citation>
    <scope>NUCLEOTIDE SEQUENCE [LARGE SCALE GENOMIC DNA]</scope>
</reference>
<protein>
    <submittedName>
        <fullName evidence="5">Uncharacterized protein</fullName>
    </submittedName>
</protein>
<feature type="domain" description="Dynein regulatory complex subunit 7 C-terminal" evidence="4">
    <location>
        <begin position="1435"/>
        <end position="1535"/>
    </location>
</feature>
<keyword evidence="1" id="KW-0175">Coiled coil</keyword>
<organism evidence="5">
    <name type="scientific">Hexamita inflata</name>
    <dbReference type="NCBI Taxonomy" id="28002"/>
    <lineage>
        <taxon>Eukaryota</taxon>
        <taxon>Metamonada</taxon>
        <taxon>Diplomonadida</taxon>
        <taxon>Hexamitidae</taxon>
        <taxon>Hexamitinae</taxon>
        <taxon>Hexamita</taxon>
    </lineage>
</organism>
<accession>A0AA86NCT5</accession>
<feature type="coiled-coil region" evidence="1">
    <location>
        <begin position="1463"/>
        <end position="1490"/>
    </location>
</feature>
<reference evidence="5" key="1">
    <citation type="submission" date="2023-06" db="EMBL/GenBank/DDBJ databases">
        <authorList>
            <person name="Kurt Z."/>
        </authorList>
    </citation>
    <scope>NUCLEOTIDE SEQUENCE</scope>
</reference>
<evidence type="ECO:0000313" key="5">
    <source>
        <dbReference type="EMBL" id="CAI9916771.1"/>
    </source>
</evidence>
<dbReference type="Proteomes" id="UP001642409">
    <property type="component" value="Unassembled WGS sequence"/>
</dbReference>
<comment type="caution">
    <text evidence="5">The sequence shown here is derived from an EMBL/GenBank/DDBJ whole genome shotgun (WGS) entry which is preliminary data.</text>
</comment>
<gene>
    <name evidence="5" type="ORF">HINF_LOCUS4416</name>
    <name evidence="6" type="ORF">HINF_LOCUS67226</name>
</gene>
<dbReference type="GO" id="GO:0048870">
    <property type="term" value="P:cell motility"/>
    <property type="evidence" value="ECO:0007669"/>
    <property type="project" value="TreeGrafter"/>
</dbReference>
<evidence type="ECO:0000256" key="2">
    <source>
        <dbReference type="SAM" id="MobiDB-lite"/>
    </source>
</evidence>
<name>A0AA86NCT5_9EUKA</name>
<evidence type="ECO:0000259" key="3">
    <source>
        <dbReference type="Pfam" id="PF24656"/>
    </source>
</evidence>
<dbReference type="Pfam" id="PF24656">
    <property type="entry name" value="CEPT76_peptidase"/>
    <property type="match status" value="1"/>
</dbReference>
<dbReference type="EMBL" id="CATOUU010000109">
    <property type="protein sequence ID" value="CAI9916771.1"/>
    <property type="molecule type" value="Genomic_DNA"/>
</dbReference>
<dbReference type="InterPro" id="IPR033551">
    <property type="entry name" value="DRC7/lobo"/>
</dbReference>
<dbReference type="InterPro" id="IPR056290">
    <property type="entry name" value="CEPT76/DRC7_peptidase-like_dom"/>
</dbReference>
<dbReference type="PANTHER" id="PTHR35249">
    <property type="entry name" value="DYNEIN REGULATORY COMPLEX SUBUNIT 7"/>
    <property type="match status" value="1"/>
</dbReference>
<evidence type="ECO:0000259" key="4">
    <source>
        <dbReference type="Pfam" id="PF24671"/>
    </source>
</evidence>
<dbReference type="GO" id="GO:0031514">
    <property type="term" value="C:motile cilium"/>
    <property type="evidence" value="ECO:0007669"/>
    <property type="project" value="TreeGrafter"/>
</dbReference>
<dbReference type="InterPro" id="IPR056292">
    <property type="entry name" value="DRC7_C"/>
</dbReference>
<dbReference type="PANTHER" id="PTHR35249:SF2">
    <property type="entry name" value="DYNEIN REGULATORY COMPLEX SUBUNIT 7"/>
    <property type="match status" value="1"/>
</dbReference>
<keyword evidence="7" id="KW-1185">Reference proteome</keyword>
<evidence type="ECO:0000313" key="6">
    <source>
        <dbReference type="EMBL" id="CAL6093927.1"/>
    </source>
</evidence>
<feature type="domain" description="CEP76/DRC7 peptidase-like" evidence="3">
    <location>
        <begin position="114"/>
        <end position="153"/>
    </location>
</feature>
<dbReference type="Gene3D" id="3.10.620.30">
    <property type="match status" value="1"/>
</dbReference>